<dbReference type="CDD" id="cd17359">
    <property type="entry name" value="MFS_XylE_like"/>
    <property type="match status" value="1"/>
</dbReference>
<organism evidence="11 12">
    <name type="scientific">Belliella alkalica</name>
    <dbReference type="NCBI Taxonomy" id="1730871"/>
    <lineage>
        <taxon>Bacteria</taxon>
        <taxon>Pseudomonadati</taxon>
        <taxon>Bacteroidota</taxon>
        <taxon>Cytophagia</taxon>
        <taxon>Cytophagales</taxon>
        <taxon>Cyclobacteriaceae</taxon>
        <taxon>Belliella</taxon>
    </lineage>
</organism>
<comment type="subcellular location">
    <subcellularLocation>
        <location evidence="1">Cell membrane</location>
        <topology evidence="1">Multi-pass membrane protein</topology>
    </subcellularLocation>
</comment>
<sequence length="467" mass="51831">MNNIKYNLNYILPIAVTSALGGFLFGYDWVVIGGAKPFYELFFEIKSSPTLQGWAMSSALIGCIFGAVISGMVSDKYGRKVPLIGAGILFVVSAFGTGMTYDFTWFIVFRVIGGLGIGIASTLSPLYIAEITPSEHRGRFVSINQLTIVLGILAAQIINYIIAEPMEGTITDSEILNSWNGQMGWRWMFLAELIPSILFVLLMFLVPKSPRFLVLKGRESEAISILSKIGGDKYAAIESENILKNVRSSQKQKLSFADITAPKVRPIMILGIVLAVFQQWCGINIIFNYAEEVFTSAGYTISDMLFNIVLTGSINLIFTIIAMKYVDSWGRKKLLLLGSSVLGVIHFILGWAYYIQISGLPILILVLVAIGVYAMSIAPVTWVVLSEIFPNKIRGRAMSIASLFLWIASFVLTYTFPIMNQNLGSYGTFWSYCFISILGFLFIKIKLPETKGKSLEEIEMKLLKQKL</sequence>
<name>A0ABS9VEA3_9BACT</name>
<dbReference type="Pfam" id="PF00083">
    <property type="entry name" value="Sugar_tr"/>
    <property type="match status" value="1"/>
</dbReference>
<feature type="transmembrane region" description="Helical" evidence="9">
    <location>
        <begin position="397"/>
        <end position="417"/>
    </location>
</feature>
<feature type="transmembrane region" description="Helical" evidence="9">
    <location>
        <begin position="334"/>
        <end position="354"/>
    </location>
</feature>
<evidence type="ECO:0000256" key="5">
    <source>
        <dbReference type="ARBA" id="ARBA00022692"/>
    </source>
</evidence>
<keyword evidence="5 9" id="KW-0812">Transmembrane</keyword>
<feature type="transmembrane region" description="Helical" evidence="9">
    <location>
        <begin position="299"/>
        <end position="322"/>
    </location>
</feature>
<feature type="transmembrane region" description="Helical" evidence="9">
    <location>
        <begin position="81"/>
        <end position="101"/>
    </location>
</feature>
<evidence type="ECO:0000256" key="7">
    <source>
        <dbReference type="ARBA" id="ARBA00023136"/>
    </source>
</evidence>
<keyword evidence="12" id="KW-1185">Reference proteome</keyword>
<keyword evidence="3 8" id="KW-0813">Transport</keyword>
<feature type="transmembrane region" description="Helical" evidence="9">
    <location>
        <begin position="183"/>
        <end position="206"/>
    </location>
</feature>
<accession>A0ABS9VEA3</accession>
<feature type="transmembrane region" description="Helical" evidence="9">
    <location>
        <begin position="360"/>
        <end position="385"/>
    </location>
</feature>
<evidence type="ECO:0000313" key="11">
    <source>
        <dbReference type="EMBL" id="MCH7414360.1"/>
    </source>
</evidence>
<evidence type="ECO:0000259" key="10">
    <source>
        <dbReference type="PROSITE" id="PS50850"/>
    </source>
</evidence>
<feature type="transmembrane region" description="Helical" evidence="9">
    <location>
        <begin position="107"/>
        <end position="128"/>
    </location>
</feature>
<dbReference type="InterPro" id="IPR005829">
    <property type="entry name" value="Sugar_transporter_CS"/>
</dbReference>
<feature type="transmembrane region" description="Helical" evidence="9">
    <location>
        <begin position="423"/>
        <end position="443"/>
    </location>
</feature>
<dbReference type="InterPro" id="IPR047984">
    <property type="entry name" value="XylE-like"/>
</dbReference>
<evidence type="ECO:0000256" key="3">
    <source>
        <dbReference type="ARBA" id="ARBA00022448"/>
    </source>
</evidence>
<dbReference type="InterPro" id="IPR005828">
    <property type="entry name" value="MFS_sugar_transport-like"/>
</dbReference>
<dbReference type="RefSeq" id="WP_241412773.1">
    <property type="nucleotide sequence ID" value="NZ_JAKZGO010000009.1"/>
</dbReference>
<proteinExistence type="inferred from homology"/>
<feature type="transmembrane region" description="Helical" evidence="9">
    <location>
        <begin position="140"/>
        <end position="163"/>
    </location>
</feature>
<dbReference type="PROSITE" id="PS00216">
    <property type="entry name" value="SUGAR_TRANSPORT_1"/>
    <property type="match status" value="2"/>
</dbReference>
<keyword evidence="6 9" id="KW-1133">Transmembrane helix</keyword>
<dbReference type="PROSITE" id="PS00217">
    <property type="entry name" value="SUGAR_TRANSPORT_2"/>
    <property type="match status" value="1"/>
</dbReference>
<dbReference type="Gene3D" id="1.20.1250.20">
    <property type="entry name" value="MFS general substrate transporter like domains"/>
    <property type="match status" value="2"/>
</dbReference>
<dbReference type="InterPro" id="IPR020846">
    <property type="entry name" value="MFS_dom"/>
</dbReference>
<evidence type="ECO:0000313" key="12">
    <source>
        <dbReference type="Proteomes" id="UP001165430"/>
    </source>
</evidence>
<dbReference type="PRINTS" id="PR00171">
    <property type="entry name" value="SUGRTRNSPORT"/>
</dbReference>
<evidence type="ECO:0000256" key="9">
    <source>
        <dbReference type="SAM" id="Phobius"/>
    </source>
</evidence>
<protein>
    <submittedName>
        <fullName evidence="11">Sugar porter family MFS transporter</fullName>
    </submittedName>
</protein>
<dbReference type="NCBIfam" id="TIGR00879">
    <property type="entry name" value="SP"/>
    <property type="match status" value="1"/>
</dbReference>
<evidence type="ECO:0000256" key="4">
    <source>
        <dbReference type="ARBA" id="ARBA00022475"/>
    </source>
</evidence>
<evidence type="ECO:0000256" key="1">
    <source>
        <dbReference type="ARBA" id="ARBA00004651"/>
    </source>
</evidence>
<evidence type="ECO:0000256" key="6">
    <source>
        <dbReference type="ARBA" id="ARBA00022989"/>
    </source>
</evidence>
<dbReference type="PROSITE" id="PS50850">
    <property type="entry name" value="MFS"/>
    <property type="match status" value="1"/>
</dbReference>
<evidence type="ECO:0000256" key="2">
    <source>
        <dbReference type="ARBA" id="ARBA00010992"/>
    </source>
</evidence>
<dbReference type="InterPro" id="IPR036259">
    <property type="entry name" value="MFS_trans_sf"/>
</dbReference>
<dbReference type="SUPFAM" id="SSF103473">
    <property type="entry name" value="MFS general substrate transporter"/>
    <property type="match status" value="1"/>
</dbReference>
<gene>
    <name evidence="11" type="ORF">MM213_12750</name>
</gene>
<dbReference type="Proteomes" id="UP001165430">
    <property type="component" value="Unassembled WGS sequence"/>
</dbReference>
<comment type="similarity">
    <text evidence="2 8">Belongs to the major facilitator superfamily. Sugar transporter (TC 2.A.1.1) family.</text>
</comment>
<feature type="transmembrane region" description="Helical" evidence="9">
    <location>
        <begin position="51"/>
        <end position="69"/>
    </location>
</feature>
<feature type="domain" description="Major facilitator superfamily (MFS) profile" evidence="10">
    <location>
        <begin position="14"/>
        <end position="451"/>
    </location>
</feature>
<dbReference type="PANTHER" id="PTHR48023:SF4">
    <property type="entry name" value="D-XYLOSE-PROTON SYMPORTER-LIKE 2"/>
    <property type="match status" value="1"/>
</dbReference>
<comment type="caution">
    <text evidence="11">The sequence shown here is derived from an EMBL/GenBank/DDBJ whole genome shotgun (WGS) entry which is preliminary data.</text>
</comment>
<dbReference type="PANTHER" id="PTHR48023">
    <property type="entry name" value="D-XYLOSE-PROTON SYMPORTER-LIKE 2"/>
    <property type="match status" value="1"/>
</dbReference>
<keyword evidence="7 9" id="KW-0472">Membrane</keyword>
<evidence type="ECO:0000256" key="8">
    <source>
        <dbReference type="RuleBase" id="RU003346"/>
    </source>
</evidence>
<dbReference type="InterPro" id="IPR003663">
    <property type="entry name" value="Sugar/inositol_transpt"/>
</dbReference>
<dbReference type="EMBL" id="JAKZGO010000009">
    <property type="protein sequence ID" value="MCH7414360.1"/>
    <property type="molecule type" value="Genomic_DNA"/>
</dbReference>
<dbReference type="InterPro" id="IPR050820">
    <property type="entry name" value="MFS_Sugar_Transporter"/>
</dbReference>
<feature type="transmembrane region" description="Helical" evidence="9">
    <location>
        <begin position="12"/>
        <end position="31"/>
    </location>
</feature>
<reference evidence="11" key="1">
    <citation type="submission" date="2022-03" db="EMBL/GenBank/DDBJ databases">
        <title>De novo assembled genomes of Belliella spp. (Cyclobacteriaceae) strains.</title>
        <authorList>
            <person name="Szabo A."/>
            <person name="Korponai K."/>
            <person name="Felfoldi T."/>
        </authorList>
    </citation>
    <scope>NUCLEOTIDE SEQUENCE</scope>
    <source>
        <strain evidence="11">DSM 111903</strain>
    </source>
</reference>
<keyword evidence="4" id="KW-1003">Cell membrane</keyword>
<feature type="transmembrane region" description="Helical" evidence="9">
    <location>
        <begin position="267"/>
        <end position="287"/>
    </location>
</feature>